<proteinExistence type="predicted"/>
<evidence type="ECO:0000256" key="1">
    <source>
        <dbReference type="ARBA" id="ARBA00023125"/>
    </source>
</evidence>
<dbReference type="GO" id="GO:0003677">
    <property type="term" value="F:DNA binding"/>
    <property type="evidence" value="ECO:0007669"/>
    <property type="project" value="UniProtKB-UniRule"/>
</dbReference>
<accession>F0R1N4</accession>
<dbReference type="Pfam" id="PF00440">
    <property type="entry name" value="TetR_N"/>
    <property type="match status" value="1"/>
</dbReference>
<keyword evidence="5" id="KW-1185">Reference proteome</keyword>
<dbReference type="Gene3D" id="1.10.357.10">
    <property type="entry name" value="Tetracycline Repressor, domain 2"/>
    <property type="match status" value="1"/>
</dbReference>
<reference evidence="4 5" key="1">
    <citation type="journal article" date="2011" name="Stand. Genomic Sci.">
        <title>Complete genome sequence of Bacteroides salanitronis type strain (BL78).</title>
        <authorList>
            <person name="Gronow S."/>
            <person name="Held B."/>
            <person name="Lucas S."/>
            <person name="Lapidus A."/>
            <person name="Del Rio T.G."/>
            <person name="Nolan M."/>
            <person name="Tice H."/>
            <person name="Deshpande S."/>
            <person name="Cheng J.F."/>
            <person name="Pitluck S."/>
            <person name="Liolios K."/>
            <person name="Pagani I."/>
            <person name="Ivanova N."/>
            <person name="Mavromatis K."/>
            <person name="Pati A."/>
            <person name="Tapia R."/>
            <person name="Han C."/>
            <person name="Goodwin L."/>
            <person name="Chen A."/>
            <person name="Palaniappan K."/>
            <person name="Land M."/>
            <person name="Hauser L."/>
            <person name="Chang Y.J."/>
            <person name="Jeffries C.D."/>
            <person name="Brambilla E.M."/>
            <person name="Rohde M."/>
            <person name="Goker M."/>
            <person name="Detter J.C."/>
            <person name="Woyke T."/>
            <person name="Bristow J."/>
            <person name="Markowitz V."/>
            <person name="Hugenholtz P."/>
            <person name="Kyrpides N.C."/>
            <person name="Klenk H.P."/>
            <person name="Eisen J.A."/>
        </authorList>
    </citation>
    <scope>NUCLEOTIDE SEQUENCE [LARGE SCALE GENOMIC DNA]</scope>
    <source>
        <strain evidence="4 5">DSM 18170</strain>
    </source>
</reference>
<dbReference type="eggNOG" id="COG1309">
    <property type="taxonomic scope" value="Bacteria"/>
</dbReference>
<dbReference type="PRINTS" id="PR00455">
    <property type="entry name" value="HTHTETR"/>
</dbReference>
<dbReference type="PANTHER" id="PTHR30328:SF54">
    <property type="entry name" value="HTH-TYPE TRANSCRIPTIONAL REPRESSOR SCO4008"/>
    <property type="match status" value="1"/>
</dbReference>
<dbReference type="OrthoDB" id="9789566at2"/>
<evidence type="ECO:0000313" key="5">
    <source>
        <dbReference type="Proteomes" id="UP000007486"/>
    </source>
</evidence>
<sequence length="204" mass="23601">MKTNEQNTEQAILEAAEAEFLEKGYDGAKMLAIARRAGVAHSMLHYYYRSKEKLFQAVMLRKTREIVPLFRGIFEQGLPFEETLNRIREERDRYLLSQVPQMPYFLLSEMLLKPGNRAMVIGLLERIEAVQRVKEMLEAEVEAGRIRPIRFGDFLFMLLTLDTSSLTAISVCRGKEGIETEVAQRLMASYREHNMQLILEALKP</sequence>
<keyword evidence="1 2" id="KW-0238">DNA-binding</keyword>
<name>F0R1N4_PHOSB</name>
<protein>
    <submittedName>
        <fullName evidence="4">Regulatory protein TetR</fullName>
    </submittedName>
</protein>
<dbReference type="KEGG" id="bsa:Bacsa_0763"/>
<dbReference type="InterPro" id="IPR001647">
    <property type="entry name" value="HTH_TetR"/>
</dbReference>
<gene>
    <name evidence="4" type="ordered locus">Bacsa_0763</name>
</gene>
<dbReference type="InterPro" id="IPR050109">
    <property type="entry name" value="HTH-type_TetR-like_transc_reg"/>
</dbReference>
<dbReference type="InterPro" id="IPR009057">
    <property type="entry name" value="Homeodomain-like_sf"/>
</dbReference>
<evidence type="ECO:0000256" key="2">
    <source>
        <dbReference type="PROSITE-ProRule" id="PRU00335"/>
    </source>
</evidence>
<dbReference type="Proteomes" id="UP000007486">
    <property type="component" value="Chromosome"/>
</dbReference>
<dbReference type="RefSeq" id="WP_013616809.1">
    <property type="nucleotide sequence ID" value="NC_015164.1"/>
</dbReference>
<dbReference type="HOGENOM" id="CLU_069356_1_4_10"/>
<dbReference type="SUPFAM" id="SSF46689">
    <property type="entry name" value="Homeodomain-like"/>
    <property type="match status" value="1"/>
</dbReference>
<dbReference type="PANTHER" id="PTHR30328">
    <property type="entry name" value="TRANSCRIPTIONAL REPRESSOR"/>
    <property type="match status" value="1"/>
</dbReference>
<dbReference type="EMBL" id="CP002530">
    <property type="protein sequence ID" value="ADY35357.1"/>
    <property type="molecule type" value="Genomic_DNA"/>
</dbReference>
<feature type="domain" description="HTH tetR-type" evidence="3">
    <location>
        <begin position="6"/>
        <end position="66"/>
    </location>
</feature>
<dbReference type="AlphaFoldDB" id="F0R1N4"/>
<evidence type="ECO:0000259" key="3">
    <source>
        <dbReference type="PROSITE" id="PS50977"/>
    </source>
</evidence>
<evidence type="ECO:0000313" key="4">
    <source>
        <dbReference type="EMBL" id="ADY35357.1"/>
    </source>
</evidence>
<organism evidence="4 5">
    <name type="scientific">Phocaeicola salanitronis (strain DSM 18170 / JCM 13657 / CCUG 60908 / BL78)</name>
    <name type="common">Bacteroides salanitronis</name>
    <dbReference type="NCBI Taxonomy" id="667015"/>
    <lineage>
        <taxon>Bacteria</taxon>
        <taxon>Pseudomonadati</taxon>
        <taxon>Bacteroidota</taxon>
        <taxon>Bacteroidia</taxon>
        <taxon>Bacteroidales</taxon>
        <taxon>Bacteroidaceae</taxon>
        <taxon>Phocaeicola</taxon>
    </lineage>
</organism>
<dbReference type="STRING" id="667015.Bacsa_0763"/>
<dbReference type="PROSITE" id="PS50977">
    <property type="entry name" value="HTH_TETR_2"/>
    <property type="match status" value="1"/>
</dbReference>
<feature type="DNA-binding region" description="H-T-H motif" evidence="2">
    <location>
        <begin position="29"/>
        <end position="48"/>
    </location>
</feature>